<feature type="transmembrane region" description="Helical" evidence="6">
    <location>
        <begin position="286"/>
        <end position="315"/>
    </location>
</feature>
<dbReference type="InterPro" id="IPR052159">
    <property type="entry name" value="Competence_DNA_uptake"/>
</dbReference>
<reference evidence="9" key="1">
    <citation type="submission" date="2020-10" db="EMBL/GenBank/DDBJ databases">
        <authorList>
            <person name="Castelo-Branco R."/>
            <person name="Eusebio N."/>
            <person name="Adriana R."/>
            <person name="Vieira A."/>
            <person name="Brugerolle De Fraissinette N."/>
            <person name="Rezende De Castro R."/>
            <person name="Schneider M.P."/>
            <person name="Vasconcelos V."/>
            <person name="Leao P.N."/>
        </authorList>
    </citation>
    <scope>NUCLEOTIDE SEQUENCE</scope>
    <source>
        <strain evidence="9">LEGE 07157</strain>
    </source>
</reference>
<comment type="subcellular location">
    <subcellularLocation>
        <location evidence="1">Cell membrane</location>
        <topology evidence="1">Multi-pass membrane protein</topology>
    </subcellularLocation>
</comment>
<dbReference type="PANTHER" id="PTHR30619">
    <property type="entry name" value="DNA INTERNALIZATION/COMPETENCE PROTEIN COMEC/REC2"/>
    <property type="match status" value="1"/>
</dbReference>
<evidence type="ECO:0000256" key="3">
    <source>
        <dbReference type="ARBA" id="ARBA00022692"/>
    </source>
</evidence>
<dbReference type="InterPro" id="IPR004477">
    <property type="entry name" value="ComEC_N"/>
</dbReference>
<name>A0A8J7DYE2_9CYAN</name>
<evidence type="ECO:0000256" key="5">
    <source>
        <dbReference type="ARBA" id="ARBA00023136"/>
    </source>
</evidence>
<feature type="domain" description="ComEC/Rec2-related protein" evidence="7">
    <location>
        <begin position="232"/>
        <end position="493"/>
    </location>
</feature>
<keyword evidence="3 6" id="KW-0812">Transmembrane</keyword>
<evidence type="ECO:0000256" key="1">
    <source>
        <dbReference type="ARBA" id="ARBA00004651"/>
    </source>
</evidence>
<dbReference type="Proteomes" id="UP000654482">
    <property type="component" value="Unassembled WGS sequence"/>
</dbReference>
<evidence type="ECO:0000256" key="6">
    <source>
        <dbReference type="SAM" id="Phobius"/>
    </source>
</evidence>
<dbReference type="PANTHER" id="PTHR30619:SF1">
    <property type="entry name" value="RECOMBINATION PROTEIN 2"/>
    <property type="match status" value="1"/>
</dbReference>
<feature type="transmembrane region" description="Helical" evidence="6">
    <location>
        <begin position="412"/>
        <end position="435"/>
    </location>
</feature>
<evidence type="ECO:0000313" key="9">
    <source>
        <dbReference type="EMBL" id="MBE9117646.1"/>
    </source>
</evidence>
<feature type="transmembrane region" description="Helical" evidence="6">
    <location>
        <begin position="497"/>
        <end position="515"/>
    </location>
</feature>
<feature type="transmembrane region" description="Helical" evidence="6">
    <location>
        <begin position="253"/>
        <end position="274"/>
    </location>
</feature>
<feature type="transmembrane region" description="Helical" evidence="6">
    <location>
        <begin position="37"/>
        <end position="57"/>
    </location>
</feature>
<dbReference type="RefSeq" id="WP_194030735.1">
    <property type="nucleotide sequence ID" value="NZ_JADEWZ010000028.1"/>
</dbReference>
<dbReference type="InterPro" id="IPR025405">
    <property type="entry name" value="DUF4131"/>
</dbReference>
<dbReference type="Pfam" id="PF13567">
    <property type="entry name" value="DUF4131"/>
    <property type="match status" value="1"/>
</dbReference>
<keyword evidence="4 6" id="KW-1133">Transmembrane helix</keyword>
<feature type="transmembrane region" description="Helical" evidence="6">
    <location>
        <begin position="327"/>
        <end position="346"/>
    </location>
</feature>
<feature type="transmembrane region" description="Helical" evidence="6">
    <location>
        <begin position="441"/>
        <end position="461"/>
    </location>
</feature>
<dbReference type="AlphaFoldDB" id="A0A8J7DYE2"/>
<dbReference type="Pfam" id="PF03772">
    <property type="entry name" value="Competence"/>
    <property type="match status" value="1"/>
</dbReference>
<organism evidence="9 10">
    <name type="scientific">Lusitaniella coriacea LEGE 07157</name>
    <dbReference type="NCBI Taxonomy" id="945747"/>
    <lineage>
        <taxon>Bacteria</taxon>
        <taxon>Bacillati</taxon>
        <taxon>Cyanobacteriota</taxon>
        <taxon>Cyanophyceae</taxon>
        <taxon>Spirulinales</taxon>
        <taxon>Lusitaniellaceae</taxon>
        <taxon>Lusitaniella</taxon>
    </lineage>
</organism>
<evidence type="ECO:0000256" key="4">
    <source>
        <dbReference type="ARBA" id="ARBA00022989"/>
    </source>
</evidence>
<dbReference type="GO" id="GO:0005886">
    <property type="term" value="C:plasma membrane"/>
    <property type="evidence" value="ECO:0007669"/>
    <property type="project" value="UniProtKB-SubCell"/>
</dbReference>
<protein>
    <submittedName>
        <fullName evidence="9">ComEC/Rec2 family competence protein</fullName>
    </submittedName>
</protein>
<evidence type="ECO:0000256" key="2">
    <source>
        <dbReference type="ARBA" id="ARBA00022475"/>
    </source>
</evidence>
<feature type="transmembrane region" description="Helical" evidence="6">
    <location>
        <begin position="378"/>
        <end position="400"/>
    </location>
</feature>
<dbReference type="NCBIfam" id="TIGR00360">
    <property type="entry name" value="ComEC_N-term"/>
    <property type="match status" value="1"/>
</dbReference>
<comment type="caution">
    <text evidence="9">The sequence shown here is derived from an EMBL/GenBank/DDBJ whole genome shotgun (WGS) entry which is preliminary data.</text>
</comment>
<evidence type="ECO:0000313" key="10">
    <source>
        <dbReference type="Proteomes" id="UP000654482"/>
    </source>
</evidence>
<sequence length="746" mass="82143">MNATRWVILCCAYGASLLSTAILGFPTRSVSWQQWGGLALSWAILGVVAGFVVPRFWRMSPRLPIWIAAGLVGALAVSHLQLRVPQMARNDLSLLVPQLEGLATVRGQILNMPTLNRKQNVRFLLAAETVNDRAISGKVYVTVPLLQGTGLVPRQGITIRGILYQPKPAAHPGAFDFQGFLARQGVFSGLKGYSVESLTEAPWGWWQIRSRIIRAQVRWLGSPTGQLVSSIVLGRRAVDLPDDIREAFIQAGLAHVLAASGFHVSLLLGVILVLTRNLAGGTRLWIGMVALSIYVGLTGVQASVMRAVIMGCGALVGLATERKVKPLGLLLLAATLLLLCNPLWIWDLGFQLSFLATLGLMVTTPRIVEKLDWLPPTIATLIAVPLAASLWTLPLLLYVFNTVATYSIPINILTTPLISAISLGGMVSALVALIFPLAGSAIAWLLYYPAQILIAIVQFFTHLPGHSWAVGKIELWQLFLVYGAIFLIWQLKHVRRYWGGILLFCILLIIAPIYYNHLTRVQITVLPTQPLPAIVLEDRGKVSLINSGDEDTVRYTVLPFLRNRGINSLHFAIDPQYDLQQGWSSIFEDLSVKTFFAIPEREKSGIKDTKGAKYQPLKAGQTIKLGSALTLKVMHTSPSVFQLKTQEGQWLLVDWQVPQPQNPNPTIQSVPIAQSEILLWSGETLKPEWLKTIQPKVVITTSEKTVPDPQKQIQLYATERDGSVQWQLGKGFEANIETTDLNNSIL</sequence>
<feature type="transmembrane region" description="Helical" evidence="6">
    <location>
        <begin position="473"/>
        <end position="491"/>
    </location>
</feature>
<feature type="domain" description="DUF4131" evidence="8">
    <location>
        <begin position="38"/>
        <end position="196"/>
    </location>
</feature>
<proteinExistence type="predicted"/>
<feature type="transmembrane region" description="Helical" evidence="6">
    <location>
        <begin position="6"/>
        <end position="25"/>
    </location>
</feature>
<keyword evidence="10" id="KW-1185">Reference proteome</keyword>
<dbReference type="EMBL" id="JADEWZ010000028">
    <property type="protein sequence ID" value="MBE9117646.1"/>
    <property type="molecule type" value="Genomic_DNA"/>
</dbReference>
<evidence type="ECO:0000259" key="8">
    <source>
        <dbReference type="Pfam" id="PF13567"/>
    </source>
</evidence>
<keyword evidence="5 6" id="KW-0472">Membrane</keyword>
<accession>A0A8J7DYE2</accession>
<evidence type="ECO:0000259" key="7">
    <source>
        <dbReference type="Pfam" id="PF03772"/>
    </source>
</evidence>
<keyword evidence="2" id="KW-1003">Cell membrane</keyword>
<gene>
    <name evidence="9" type="ORF">IQ249_17240</name>
</gene>